<sequence length="92" mass="10789">MEVSDLRGCVLWMSMVIIEALLTLLETCLRNYILLAIPIECWDAREQVGLWLDAIELGEYKSAFIRHDIRGTELKHLERRDLKVCILLLFEK</sequence>
<name>A0A8S2EJK7_9BILA</name>
<dbReference type="SUPFAM" id="SSF47769">
    <property type="entry name" value="SAM/Pointed domain"/>
    <property type="match status" value="1"/>
</dbReference>
<reference evidence="2" key="1">
    <citation type="submission" date="2021-02" db="EMBL/GenBank/DDBJ databases">
        <authorList>
            <person name="Nowell W R."/>
        </authorList>
    </citation>
    <scope>NUCLEOTIDE SEQUENCE</scope>
</reference>
<evidence type="ECO:0000313" key="3">
    <source>
        <dbReference type="EMBL" id="CAF3991674.1"/>
    </source>
</evidence>
<dbReference type="Gene3D" id="1.10.150.50">
    <property type="entry name" value="Transcription Factor, Ets-1"/>
    <property type="match status" value="1"/>
</dbReference>
<dbReference type="EMBL" id="CAJOBA010034765">
    <property type="protein sequence ID" value="CAF3991674.1"/>
    <property type="molecule type" value="Genomic_DNA"/>
</dbReference>
<protein>
    <recommendedName>
        <fullName evidence="1">SAM domain-containing protein</fullName>
    </recommendedName>
</protein>
<feature type="domain" description="SAM" evidence="1">
    <location>
        <begin position="43"/>
        <end position="92"/>
    </location>
</feature>
<dbReference type="Pfam" id="PF07647">
    <property type="entry name" value="SAM_2"/>
    <property type="match status" value="1"/>
</dbReference>
<evidence type="ECO:0000313" key="4">
    <source>
        <dbReference type="Proteomes" id="UP000677228"/>
    </source>
</evidence>
<dbReference type="AlphaFoldDB" id="A0A8S2EJK7"/>
<dbReference type="Proteomes" id="UP000682733">
    <property type="component" value="Unassembled WGS sequence"/>
</dbReference>
<dbReference type="Proteomes" id="UP000677228">
    <property type="component" value="Unassembled WGS sequence"/>
</dbReference>
<dbReference type="InterPro" id="IPR001660">
    <property type="entry name" value="SAM"/>
</dbReference>
<proteinExistence type="predicted"/>
<dbReference type="InterPro" id="IPR013761">
    <property type="entry name" value="SAM/pointed_sf"/>
</dbReference>
<evidence type="ECO:0000313" key="2">
    <source>
        <dbReference type="EMBL" id="CAF1180440.1"/>
    </source>
</evidence>
<gene>
    <name evidence="2" type="ORF">OVA965_LOCUS23033</name>
    <name evidence="3" type="ORF">TMI583_LOCUS23748</name>
</gene>
<evidence type="ECO:0000259" key="1">
    <source>
        <dbReference type="PROSITE" id="PS50105"/>
    </source>
</evidence>
<organism evidence="2 4">
    <name type="scientific">Didymodactylos carnosus</name>
    <dbReference type="NCBI Taxonomy" id="1234261"/>
    <lineage>
        <taxon>Eukaryota</taxon>
        <taxon>Metazoa</taxon>
        <taxon>Spiralia</taxon>
        <taxon>Gnathifera</taxon>
        <taxon>Rotifera</taxon>
        <taxon>Eurotatoria</taxon>
        <taxon>Bdelloidea</taxon>
        <taxon>Philodinida</taxon>
        <taxon>Philodinidae</taxon>
        <taxon>Didymodactylos</taxon>
    </lineage>
</organism>
<accession>A0A8S2EJK7</accession>
<dbReference type="PROSITE" id="PS50105">
    <property type="entry name" value="SAM_DOMAIN"/>
    <property type="match status" value="1"/>
</dbReference>
<dbReference type="EMBL" id="CAJNOK010013239">
    <property type="protein sequence ID" value="CAF1180440.1"/>
    <property type="molecule type" value="Genomic_DNA"/>
</dbReference>
<comment type="caution">
    <text evidence="2">The sequence shown here is derived from an EMBL/GenBank/DDBJ whole genome shotgun (WGS) entry which is preliminary data.</text>
</comment>